<dbReference type="InterPro" id="IPR051446">
    <property type="entry name" value="HTH_trans_reg/aminotransferase"/>
</dbReference>
<protein>
    <submittedName>
        <fullName evidence="9">PLP-dependent aminotransferase family protein</fullName>
    </submittedName>
</protein>
<comment type="similarity">
    <text evidence="2">In the C-terminal section; belongs to the class-I pyridoxal-phosphate-dependent aminotransferase family.</text>
</comment>
<dbReference type="PANTHER" id="PTHR46577:SF2">
    <property type="entry name" value="TRANSCRIPTIONAL REGULATORY PROTEIN"/>
    <property type="match status" value="1"/>
</dbReference>
<dbReference type="InterPro" id="IPR004839">
    <property type="entry name" value="Aminotransferase_I/II_large"/>
</dbReference>
<proteinExistence type="inferred from homology"/>
<dbReference type="CDD" id="cd07377">
    <property type="entry name" value="WHTH_GntR"/>
    <property type="match status" value="1"/>
</dbReference>
<keyword evidence="10" id="KW-1185">Reference proteome</keyword>
<keyword evidence="4" id="KW-0663">Pyridoxal phosphate</keyword>
<organism evidence="9 10">
    <name type="scientific">Paenibacillus baimaensis</name>
    <dbReference type="NCBI Taxonomy" id="2982185"/>
    <lineage>
        <taxon>Bacteria</taxon>
        <taxon>Bacillati</taxon>
        <taxon>Bacillota</taxon>
        <taxon>Bacilli</taxon>
        <taxon>Bacillales</taxon>
        <taxon>Paenibacillaceae</taxon>
        <taxon>Paenibacillus</taxon>
    </lineage>
</organism>
<evidence type="ECO:0000259" key="8">
    <source>
        <dbReference type="PROSITE" id="PS50949"/>
    </source>
</evidence>
<gene>
    <name evidence="9" type="ORF">OB236_31795</name>
</gene>
<dbReference type="CDD" id="cd00609">
    <property type="entry name" value="AAT_like"/>
    <property type="match status" value="1"/>
</dbReference>
<dbReference type="SUPFAM" id="SSF46785">
    <property type="entry name" value="Winged helix' DNA-binding domain"/>
    <property type="match status" value="1"/>
</dbReference>
<dbReference type="Pfam" id="PF00392">
    <property type="entry name" value="GntR"/>
    <property type="match status" value="1"/>
</dbReference>
<reference evidence="9 10" key="1">
    <citation type="submission" date="2022-09" db="EMBL/GenBank/DDBJ databases">
        <authorList>
            <person name="Han X.L."/>
            <person name="Wang Q."/>
            <person name="Lu T."/>
        </authorList>
    </citation>
    <scope>NUCLEOTIDE SEQUENCE [LARGE SCALE GENOMIC DNA]</scope>
    <source>
        <strain evidence="9 10">WQ 127069</strain>
    </source>
</reference>
<keyword evidence="3 9" id="KW-0032">Aminotransferase</keyword>
<dbReference type="EMBL" id="JAOQIO010000107">
    <property type="protein sequence ID" value="MCU6796720.1"/>
    <property type="molecule type" value="Genomic_DNA"/>
</dbReference>
<dbReference type="Gene3D" id="1.10.10.10">
    <property type="entry name" value="Winged helix-like DNA-binding domain superfamily/Winged helix DNA-binding domain"/>
    <property type="match status" value="1"/>
</dbReference>
<dbReference type="PROSITE" id="PS50949">
    <property type="entry name" value="HTH_GNTR"/>
    <property type="match status" value="1"/>
</dbReference>
<dbReference type="InterPro" id="IPR015422">
    <property type="entry name" value="PyrdxlP-dep_Trfase_small"/>
</dbReference>
<evidence type="ECO:0000256" key="5">
    <source>
        <dbReference type="ARBA" id="ARBA00023015"/>
    </source>
</evidence>
<keyword evidence="5" id="KW-0805">Transcription regulation</keyword>
<dbReference type="Proteomes" id="UP001652445">
    <property type="component" value="Unassembled WGS sequence"/>
</dbReference>
<dbReference type="SUPFAM" id="SSF53383">
    <property type="entry name" value="PLP-dependent transferases"/>
    <property type="match status" value="1"/>
</dbReference>
<accession>A0ABT2UPZ9</accession>
<dbReference type="Gene3D" id="3.90.1150.10">
    <property type="entry name" value="Aspartate Aminotransferase, domain 1"/>
    <property type="match status" value="1"/>
</dbReference>
<sequence>MNIIISRELSIPIYMQITQQIREAIFNGELPAGYRLPPERKLAEQLGVNRSTVLNAYVELKSEGLIESFVGKGTVVLPLNPADTTAASTQLPGYSTPPWRQLFSERSFSAGDPLIRDLLSLSKRNDSISFSVALPDPGPKLTVKLREQLQLLMQEKSDSLWKHTATEGIHSLREAICMWMEKRGIHAAAEEVLILSGSQQGIDLLTRVFIDPGDIIFVEEPSYFSAMQSFRSAGARLMGIPADTDGQMRLDILESMLAKYHPKLIYVLPTFQNPSGLVMNQDVRERLLELAYRYKTIIVEDDPYCDLRYSGHHVPPIHAMDRHDHVIYLSTFSKLIGSGLRMGWLSAPKSVIRQLAIAKQMADLHTSTLSQFLMERMIRSGLLEEHLNDMRNRYHRRKQLMVAALHKYEVPGMTWQEPEGGVFIWCRMPAGLNANELMLRAADRGVDYLPGNPFFAQVPQTAYVRLNFSCAEEDSIDEGIRRFVLAVHDTMDARRYHQTGNRTEGLDPII</sequence>
<evidence type="ECO:0000256" key="6">
    <source>
        <dbReference type="ARBA" id="ARBA00023125"/>
    </source>
</evidence>
<evidence type="ECO:0000256" key="2">
    <source>
        <dbReference type="ARBA" id="ARBA00005384"/>
    </source>
</evidence>
<comment type="caution">
    <text evidence="9">The sequence shown here is derived from an EMBL/GenBank/DDBJ whole genome shotgun (WGS) entry which is preliminary data.</text>
</comment>
<keyword evidence="3 9" id="KW-0808">Transferase</keyword>
<dbReference type="InterPro" id="IPR036390">
    <property type="entry name" value="WH_DNA-bd_sf"/>
</dbReference>
<dbReference type="Pfam" id="PF00155">
    <property type="entry name" value="Aminotran_1_2"/>
    <property type="match status" value="1"/>
</dbReference>
<dbReference type="PANTHER" id="PTHR46577">
    <property type="entry name" value="HTH-TYPE TRANSCRIPTIONAL REGULATORY PROTEIN GABR"/>
    <property type="match status" value="1"/>
</dbReference>
<dbReference type="Gene3D" id="3.40.640.10">
    <property type="entry name" value="Type I PLP-dependent aspartate aminotransferase-like (Major domain)"/>
    <property type="match status" value="1"/>
</dbReference>
<keyword evidence="6" id="KW-0238">DNA-binding</keyword>
<dbReference type="InterPro" id="IPR036388">
    <property type="entry name" value="WH-like_DNA-bd_sf"/>
</dbReference>
<dbReference type="RefSeq" id="WP_262687565.1">
    <property type="nucleotide sequence ID" value="NZ_JAOQIO010000107.1"/>
</dbReference>
<evidence type="ECO:0000256" key="4">
    <source>
        <dbReference type="ARBA" id="ARBA00022898"/>
    </source>
</evidence>
<evidence type="ECO:0000256" key="3">
    <source>
        <dbReference type="ARBA" id="ARBA00022576"/>
    </source>
</evidence>
<dbReference type="SMART" id="SM00345">
    <property type="entry name" value="HTH_GNTR"/>
    <property type="match status" value="1"/>
</dbReference>
<name>A0ABT2UPZ9_9BACL</name>
<evidence type="ECO:0000256" key="7">
    <source>
        <dbReference type="ARBA" id="ARBA00023163"/>
    </source>
</evidence>
<dbReference type="InterPro" id="IPR015421">
    <property type="entry name" value="PyrdxlP-dep_Trfase_major"/>
</dbReference>
<dbReference type="InterPro" id="IPR015424">
    <property type="entry name" value="PyrdxlP-dep_Trfase"/>
</dbReference>
<keyword evidence="7" id="KW-0804">Transcription</keyword>
<feature type="domain" description="HTH gntR-type" evidence="8">
    <location>
        <begin position="11"/>
        <end position="79"/>
    </location>
</feature>
<evidence type="ECO:0000313" key="9">
    <source>
        <dbReference type="EMBL" id="MCU6796720.1"/>
    </source>
</evidence>
<evidence type="ECO:0000313" key="10">
    <source>
        <dbReference type="Proteomes" id="UP001652445"/>
    </source>
</evidence>
<dbReference type="GO" id="GO:0008483">
    <property type="term" value="F:transaminase activity"/>
    <property type="evidence" value="ECO:0007669"/>
    <property type="project" value="UniProtKB-KW"/>
</dbReference>
<evidence type="ECO:0000256" key="1">
    <source>
        <dbReference type="ARBA" id="ARBA00001933"/>
    </source>
</evidence>
<dbReference type="InterPro" id="IPR000524">
    <property type="entry name" value="Tscrpt_reg_HTH_GntR"/>
</dbReference>
<dbReference type="PRINTS" id="PR00035">
    <property type="entry name" value="HTHGNTR"/>
</dbReference>
<comment type="cofactor">
    <cofactor evidence="1">
        <name>pyridoxal 5'-phosphate</name>
        <dbReference type="ChEBI" id="CHEBI:597326"/>
    </cofactor>
</comment>